<dbReference type="Gene3D" id="3.60.40.10">
    <property type="entry name" value="PPM-type phosphatase domain"/>
    <property type="match status" value="1"/>
</dbReference>
<dbReference type="Pfam" id="PF13185">
    <property type="entry name" value="GAF_2"/>
    <property type="match status" value="1"/>
</dbReference>
<dbReference type="EMBL" id="BMXG01000001">
    <property type="protein sequence ID" value="GHB89655.1"/>
    <property type="molecule type" value="Genomic_DNA"/>
</dbReference>
<dbReference type="SMART" id="SM00331">
    <property type="entry name" value="PP2C_SIG"/>
    <property type="match status" value="1"/>
</dbReference>
<evidence type="ECO:0000256" key="1">
    <source>
        <dbReference type="ARBA" id="ARBA00022801"/>
    </source>
</evidence>
<dbReference type="Gene3D" id="3.30.450.40">
    <property type="match status" value="1"/>
</dbReference>
<evidence type="ECO:0000313" key="4">
    <source>
        <dbReference type="EMBL" id="GHB89655.1"/>
    </source>
</evidence>
<dbReference type="GO" id="GO:0016791">
    <property type="term" value="F:phosphatase activity"/>
    <property type="evidence" value="ECO:0007669"/>
    <property type="project" value="TreeGrafter"/>
</dbReference>
<protein>
    <submittedName>
        <fullName evidence="4">Uncharacterized protein</fullName>
    </submittedName>
</protein>
<dbReference type="InterPro" id="IPR001932">
    <property type="entry name" value="PPM-type_phosphatase-like_dom"/>
</dbReference>
<reference evidence="4" key="2">
    <citation type="submission" date="2020-09" db="EMBL/GenBank/DDBJ databases">
        <authorList>
            <person name="Sun Q."/>
            <person name="Kim S."/>
        </authorList>
    </citation>
    <scope>NUCLEOTIDE SEQUENCE</scope>
    <source>
        <strain evidence="4">KCTC 12870</strain>
    </source>
</reference>
<dbReference type="SMART" id="SM00065">
    <property type="entry name" value="GAF"/>
    <property type="match status" value="1"/>
</dbReference>
<feature type="domain" description="GAF" evidence="2">
    <location>
        <begin position="59"/>
        <end position="225"/>
    </location>
</feature>
<keyword evidence="5" id="KW-1185">Reference proteome</keyword>
<dbReference type="Pfam" id="PF07228">
    <property type="entry name" value="SpoIIE"/>
    <property type="match status" value="1"/>
</dbReference>
<comment type="caution">
    <text evidence="4">The sequence shown here is derived from an EMBL/GenBank/DDBJ whole genome shotgun (WGS) entry which is preliminary data.</text>
</comment>
<dbReference type="PANTHER" id="PTHR43156">
    <property type="entry name" value="STAGE II SPORULATION PROTEIN E-RELATED"/>
    <property type="match status" value="1"/>
</dbReference>
<evidence type="ECO:0000259" key="3">
    <source>
        <dbReference type="SMART" id="SM00331"/>
    </source>
</evidence>
<feature type="domain" description="PPM-type phosphatase" evidence="3">
    <location>
        <begin position="252"/>
        <end position="477"/>
    </location>
</feature>
<evidence type="ECO:0000259" key="2">
    <source>
        <dbReference type="SMART" id="SM00065"/>
    </source>
</evidence>
<dbReference type="InterPro" id="IPR036457">
    <property type="entry name" value="PPM-type-like_dom_sf"/>
</dbReference>
<dbReference type="AlphaFoldDB" id="A0A8J3DEB7"/>
<dbReference type="RefSeq" id="WP_189510422.1">
    <property type="nucleotide sequence ID" value="NZ_BMXG01000001.1"/>
</dbReference>
<keyword evidence="1" id="KW-0378">Hydrolase</keyword>
<organism evidence="4 5">
    <name type="scientific">Cerasicoccus arenae</name>
    <dbReference type="NCBI Taxonomy" id="424488"/>
    <lineage>
        <taxon>Bacteria</taxon>
        <taxon>Pseudomonadati</taxon>
        <taxon>Verrucomicrobiota</taxon>
        <taxon>Opitutia</taxon>
        <taxon>Puniceicoccales</taxon>
        <taxon>Cerasicoccaceae</taxon>
        <taxon>Cerasicoccus</taxon>
    </lineage>
</organism>
<reference evidence="4" key="1">
    <citation type="journal article" date="2014" name="Int. J. Syst. Evol. Microbiol.">
        <title>Complete genome sequence of Corynebacterium casei LMG S-19264T (=DSM 44701T), isolated from a smear-ripened cheese.</title>
        <authorList>
            <consortium name="US DOE Joint Genome Institute (JGI-PGF)"/>
            <person name="Walter F."/>
            <person name="Albersmeier A."/>
            <person name="Kalinowski J."/>
            <person name="Ruckert C."/>
        </authorList>
    </citation>
    <scope>NUCLEOTIDE SEQUENCE</scope>
    <source>
        <strain evidence="4">KCTC 12870</strain>
    </source>
</reference>
<dbReference type="PANTHER" id="PTHR43156:SF2">
    <property type="entry name" value="STAGE II SPORULATION PROTEIN E"/>
    <property type="match status" value="1"/>
</dbReference>
<dbReference type="SUPFAM" id="SSF55781">
    <property type="entry name" value="GAF domain-like"/>
    <property type="match status" value="1"/>
</dbReference>
<dbReference type="InterPro" id="IPR003018">
    <property type="entry name" value="GAF"/>
</dbReference>
<dbReference type="Proteomes" id="UP000642829">
    <property type="component" value="Unassembled WGS sequence"/>
</dbReference>
<proteinExistence type="predicted"/>
<accession>A0A8J3DEB7</accession>
<dbReference type="SUPFAM" id="SSF81606">
    <property type="entry name" value="PP2C-like"/>
    <property type="match status" value="1"/>
</dbReference>
<sequence length="478" mass="52422">MYFFLGLLLGGLGGFLFYRLTIRRQRAKLEEDIQLLQQEKQIVVEFMHNLVEAIGDGVNRDELFQRIVHAAILSTGALSACVFERKGNKLHGVAVEGLFPPQRPLPESSAEKLSTRAKFIEGILRSEVFEIGEGVIGSVAKSGKAILIEDAAHDPRVVQHGDASLKVRSLVVAPIPFRNEVLGILAVANPADGLAFNETDFSLIESLAEQAGLAIHNSDLMQVQMEKQKLDFDISMASSIQGMILPSIFPQLPGLDIDAFYRPAQKIGGDLYDVFKIDEHRVAFAIADVSGKGVPASLLMAICQTNLRHFAKQLDSPAEILREMNREMTPEMRQDMFITLIFAVVDINKQTLTMARAGHELLLLVHAEPNSGDAKSEMIGSEGMAIGMVPSEVFDIIIEDRTVPFKSGDTAVFYTDGVTEASNRDGAEFSGNRLEEVVLSLRDRDARALNQGIVSTVERFTGGSVFMDDLTLITVKHA</sequence>
<gene>
    <name evidence="4" type="ORF">GCM10007047_00100</name>
</gene>
<dbReference type="InterPro" id="IPR052016">
    <property type="entry name" value="Bact_Sigma-Reg"/>
</dbReference>
<evidence type="ECO:0000313" key="5">
    <source>
        <dbReference type="Proteomes" id="UP000642829"/>
    </source>
</evidence>
<dbReference type="InterPro" id="IPR029016">
    <property type="entry name" value="GAF-like_dom_sf"/>
</dbReference>
<name>A0A8J3DEB7_9BACT</name>